<feature type="transmembrane region" description="Helical" evidence="1">
    <location>
        <begin position="46"/>
        <end position="70"/>
    </location>
</feature>
<reference evidence="2" key="1">
    <citation type="journal article" date="2019" name="Environ. Microbiol.">
        <title>Fungal ecological strategies reflected in gene transcription - a case study of two litter decomposers.</title>
        <authorList>
            <person name="Barbi F."/>
            <person name="Kohler A."/>
            <person name="Barry K."/>
            <person name="Baskaran P."/>
            <person name="Daum C."/>
            <person name="Fauchery L."/>
            <person name="Ihrmark K."/>
            <person name="Kuo A."/>
            <person name="LaButti K."/>
            <person name="Lipzen A."/>
            <person name="Morin E."/>
            <person name="Grigoriev I.V."/>
            <person name="Henrissat B."/>
            <person name="Lindahl B."/>
            <person name="Martin F."/>
        </authorList>
    </citation>
    <scope>NUCLEOTIDE SEQUENCE</scope>
    <source>
        <strain evidence="2">JB14</strain>
    </source>
</reference>
<feature type="transmembrane region" description="Helical" evidence="1">
    <location>
        <begin position="117"/>
        <end position="136"/>
    </location>
</feature>
<keyword evidence="1" id="KW-1133">Transmembrane helix</keyword>
<feature type="transmembrane region" description="Helical" evidence="1">
    <location>
        <begin position="90"/>
        <end position="110"/>
    </location>
</feature>
<evidence type="ECO:0000313" key="2">
    <source>
        <dbReference type="EMBL" id="KAE9400110.1"/>
    </source>
</evidence>
<evidence type="ECO:0000256" key="1">
    <source>
        <dbReference type="SAM" id="Phobius"/>
    </source>
</evidence>
<keyword evidence="1" id="KW-0812">Transmembrane</keyword>
<organism evidence="2 3">
    <name type="scientific">Gymnopus androsaceus JB14</name>
    <dbReference type="NCBI Taxonomy" id="1447944"/>
    <lineage>
        <taxon>Eukaryota</taxon>
        <taxon>Fungi</taxon>
        <taxon>Dikarya</taxon>
        <taxon>Basidiomycota</taxon>
        <taxon>Agaricomycotina</taxon>
        <taxon>Agaricomycetes</taxon>
        <taxon>Agaricomycetidae</taxon>
        <taxon>Agaricales</taxon>
        <taxon>Marasmiineae</taxon>
        <taxon>Omphalotaceae</taxon>
        <taxon>Gymnopus</taxon>
    </lineage>
</organism>
<keyword evidence="3" id="KW-1185">Reference proteome</keyword>
<feature type="transmembrane region" description="Helical" evidence="1">
    <location>
        <begin position="12"/>
        <end position="34"/>
    </location>
</feature>
<dbReference type="AlphaFoldDB" id="A0A6A4HQT3"/>
<dbReference type="Proteomes" id="UP000799118">
    <property type="component" value="Unassembled WGS sequence"/>
</dbReference>
<protein>
    <submittedName>
        <fullName evidence="2">Uncharacterized protein</fullName>
    </submittedName>
</protein>
<name>A0A6A4HQT3_9AGAR</name>
<gene>
    <name evidence="2" type="ORF">BT96DRAFT_993278</name>
</gene>
<proteinExistence type="predicted"/>
<accession>A0A6A4HQT3</accession>
<evidence type="ECO:0000313" key="3">
    <source>
        <dbReference type="Proteomes" id="UP000799118"/>
    </source>
</evidence>
<dbReference type="OrthoDB" id="3251871at2759"/>
<feature type="transmembrane region" description="Helical" evidence="1">
    <location>
        <begin position="195"/>
        <end position="217"/>
    </location>
</feature>
<sequence>MFSTITSNSLWAITSAVGAGLCFLVLLVIAAVWLHPESRAHLDRVSFRIMSVALFANLTFGISNTVGGLLTGDGFFCGFSIFVLQFTLQFSSFLLFCIILNLQLVVLFAFDGQKLEKYYFIVSFLISAALVVPPYAAGQYGYDPLNTIAGIPIRPFSSIRSIFVSSNFRPFVSSRVPFPHSNPSQRLAWQIATQMAWTAITAFGEIVASVSVTVFMLKHRVRHTAGFHYANHFSDEFFGPTSSHIAAHRFFAQQLYIPDGIHNKNDYNILLLSDFLYGARPISYALLAASDPFYYKGLAGILTTMSYRLKVILLWFILSSLPSMTGHRPNAILELKTTDELPNHTEPVLVPTGKKNQSVCASDAGSNLQSIQRNSWRLSSHLESAMADVQMQEALMQEEIAFQKQI</sequence>
<keyword evidence="1" id="KW-0472">Membrane</keyword>
<dbReference type="Gene3D" id="1.20.1070.10">
    <property type="entry name" value="Rhodopsin 7-helix transmembrane proteins"/>
    <property type="match status" value="1"/>
</dbReference>
<dbReference type="EMBL" id="ML769460">
    <property type="protein sequence ID" value="KAE9400110.1"/>
    <property type="molecule type" value="Genomic_DNA"/>
</dbReference>